<dbReference type="Proteomes" id="UP000253410">
    <property type="component" value="Unassembled WGS sequence"/>
</dbReference>
<reference evidence="5 6" key="1">
    <citation type="submission" date="2018-05" db="EMBL/GenBank/DDBJ databases">
        <title>Chitinophaga sp. K3CV102501T nov., isolated from isolated from a monsoon evergreen broad-leaved forest soil.</title>
        <authorList>
            <person name="Lv Y."/>
        </authorList>
    </citation>
    <scope>NUCLEOTIDE SEQUENCE [LARGE SCALE GENOMIC DNA]</scope>
    <source>
        <strain evidence="5 6">GDMCC 1.1325</strain>
    </source>
</reference>
<dbReference type="AlphaFoldDB" id="A0A365XZ76"/>
<dbReference type="PANTHER" id="PTHR43666">
    <property type="entry name" value="TLDD PROTEIN"/>
    <property type="match status" value="1"/>
</dbReference>
<dbReference type="Pfam" id="PF01523">
    <property type="entry name" value="PmbA_TldD_1st"/>
    <property type="match status" value="1"/>
</dbReference>
<evidence type="ECO:0000313" key="6">
    <source>
        <dbReference type="Proteomes" id="UP000253410"/>
    </source>
</evidence>
<evidence type="ECO:0000259" key="4">
    <source>
        <dbReference type="Pfam" id="PF19290"/>
    </source>
</evidence>
<protein>
    <submittedName>
        <fullName evidence="5">Peptidase C69</fullName>
    </submittedName>
</protein>
<dbReference type="Pfam" id="PF19290">
    <property type="entry name" value="PmbA_TldD_2nd"/>
    <property type="match status" value="1"/>
</dbReference>
<dbReference type="PANTHER" id="PTHR43666:SF1">
    <property type="entry name" value="CONSERVED PROTEIN"/>
    <property type="match status" value="1"/>
</dbReference>
<evidence type="ECO:0000259" key="2">
    <source>
        <dbReference type="Pfam" id="PF01523"/>
    </source>
</evidence>
<keyword evidence="6" id="KW-1185">Reference proteome</keyword>
<dbReference type="InterPro" id="IPR035068">
    <property type="entry name" value="TldD/PmbA_N"/>
</dbReference>
<feature type="domain" description="Metalloprotease TldD/E N-terminal" evidence="2">
    <location>
        <begin position="25"/>
        <end position="89"/>
    </location>
</feature>
<evidence type="ECO:0000256" key="1">
    <source>
        <dbReference type="ARBA" id="ARBA00005836"/>
    </source>
</evidence>
<dbReference type="Gene3D" id="3.30.2290.10">
    <property type="entry name" value="PmbA/TldD superfamily"/>
    <property type="match status" value="1"/>
</dbReference>
<feature type="domain" description="Metalloprotease TldD/E C-terminal" evidence="3">
    <location>
        <begin position="222"/>
        <end position="438"/>
    </location>
</feature>
<dbReference type="RefSeq" id="WP_113614250.1">
    <property type="nucleotide sequence ID" value="NZ_QFFJ01000001.1"/>
</dbReference>
<dbReference type="SUPFAM" id="SSF111283">
    <property type="entry name" value="Putative modulator of DNA gyrase, PmbA/TldD"/>
    <property type="match status" value="1"/>
</dbReference>
<comment type="caution">
    <text evidence="5">The sequence shown here is derived from an EMBL/GenBank/DDBJ whole genome shotgun (WGS) entry which is preliminary data.</text>
</comment>
<dbReference type="GO" id="GO:0008237">
    <property type="term" value="F:metallopeptidase activity"/>
    <property type="evidence" value="ECO:0007669"/>
    <property type="project" value="InterPro"/>
</dbReference>
<feature type="domain" description="Metalloprotease TldD/E central" evidence="4">
    <location>
        <begin position="131"/>
        <end position="213"/>
    </location>
</feature>
<dbReference type="InterPro" id="IPR002510">
    <property type="entry name" value="Metalloprtase-TldD/E_N"/>
</dbReference>
<dbReference type="InterPro" id="IPR045569">
    <property type="entry name" value="Metalloprtase-TldD/E_C"/>
</dbReference>
<comment type="similarity">
    <text evidence="1">Belongs to the peptidase U62 family.</text>
</comment>
<proteinExistence type="inferred from homology"/>
<dbReference type="InterPro" id="IPR045570">
    <property type="entry name" value="Metalloprtase-TldD/E_cen_dom"/>
</dbReference>
<evidence type="ECO:0000313" key="5">
    <source>
        <dbReference type="EMBL" id="RBL91652.1"/>
    </source>
</evidence>
<organism evidence="5 6">
    <name type="scientific">Chitinophaga flava</name>
    <dbReference type="NCBI Taxonomy" id="2259036"/>
    <lineage>
        <taxon>Bacteria</taxon>
        <taxon>Pseudomonadati</taxon>
        <taxon>Bacteroidota</taxon>
        <taxon>Chitinophagia</taxon>
        <taxon>Chitinophagales</taxon>
        <taxon>Chitinophagaceae</taxon>
        <taxon>Chitinophaga</taxon>
    </lineage>
</organism>
<dbReference type="Pfam" id="PF19289">
    <property type="entry name" value="PmbA_TldD_3rd"/>
    <property type="match status" value="1"/>
</dbReference>
<dbReference type="OrthoDB" id="9763230at2"/>
<dbReference type="EMBL" id="QFFJ01000001">
    <property type="protein sequence ID" value="RBL91652.1"/>
    <property type="molecule type" value="Genomic_DNA"/>
</dbReference>
<evidence type="ECO:0000259" key="3">
    <source>
        <dbReference type="Pfam" id="PF19289"/>
    </source>
</evidence>
<name>A0A365XZ76_9BACT</name>
<dbReference type="GO" id="GO:0006508">
    <property type="term" value="P:proteolysis"/>
    <property type="evidence" value="ECO:0007669"/>
    <property type="project" value="InterPro"/>
</dbReference>
<sequence length="444" mass="48654">MAILKKEEAKALLQKVLAYSKADECEVALRGEEGGNIRYARNAVSTAGDIDNVTLSVTSSFGKRSGTATINEFDDAALERVVKRAEELARLAPENPEYMPLRGPADFKDAKTYVETTAAMTPDTRAEAVAQSIQVAKEASLEAAGFIENTTSFSAIMNSKGLFAYDRDTNVVFTITTRNNAGTGSGFAARGYNDISKLDTLAATKIAAAKASKSAGARAIEPGKYTVILEPVAATYMLENMFRGLDARNADEGRSFMSKPGGGNRIGEQLMDEKVTLYSDPFHPDLPANTWSRDGFPLEKTTWVDKGVVKNLTYSQYWAKNKGVQPVPQPSNIIMEGGTASLEDLIKSTEKGILISRLWYIRLVDAQTLLLTGLTRDGTFYIENGEIKYPVKNFRFNESPVIMLNNVEALGKTERSISIESYRSYLIPPMKIRDFTFTSLSDAI</sequence>
<gene>
    <name evidence="5" type="ORF">DF182_03285</name>
</gene>
<accession>A0A365XZ76</accession>
<dbReference type="InterPro" id="IPR036059">
    <property type="entry name" value="TldD/PmbA_sf"/>
</dbReference>